<keyword evidence="6 12" id="KW-0812">Transmembrane</keyword>
<dbReference type="GO" id="GO:0008376">
    <property type="term" value="F:acetylgalactosaminyltransferase activity"/>
    <property type="evidence" value="ECO:0007669"/>
    <property type="project" value="TreeGrafter"/>
</dbReference>
<dbReference type="Proteomes" id="UP001318040">
    <property type="component" value="Chromosome 2"/>
</dbReference>
<dbReference type="Pfam" id="PF00535">
    <property type="entry name" value="Glycos_transf_2"/>
    <property type="match status" value="1"/>
</dbReference>
<dbReference type="Gene3D" id="3.90.550.10">
    <property type="entry name" value="Spore Coat Polysaccharide Biosynthesis Protein SpsA, Chain A"/>
    <property type="match status" value="1"/>
</dbReference>
<evidence type="ECO:0000256" key="4">
    <source>
        <dbReference type="ARBA" id="ARBA00022676"/>
    </source>
</evidence>
<dbReference type="GO" id="GO:1901137">
    <property type="term" value="P:carbohydrate derivative biosynthetic process"/>
    <property type="evidence" value="ECO:0007669"/>
    <property type="project" value="UniProtKB-ARBA"/>
</dbReference>
<dbReference type="GO" id="GO:0019276">
    <property type="term" value="P:UDP-N-acetylgalactosamine metabolic process"/>
    <property type="evidence" value="ECO:0007669"/>
    <property type="project" value="TreeGrafter"/>
</dbReference>
<evidence type="ECO:0000313" key="15">
    <source>
        <dbReference type="RefSeq" id="XP_032818009.1"/>
    </source>
</evidence>
<keyword evidence="7" id="KW-0735">Signal-anchor</keyword>
<keyword evidence="8 12" id="KW-1133">Transmembrane helix</keyword>
<evidence type="ECO:0000256" key="1">
    <source>
        <dbReference type="ARBA" id="ARBA00004323"/>
    </source>
</evidence>
<dbReference type="AlphaFoldDB" id="A0AAJ7TIH2"/>
<evidence type="ECO:0000256" key="8">
    <source>
        <dbReference type="ARBA" id="ARBA00022989"/>
    </source>
</evidence>
<keyword evidence="4" id="KW-0328">Glycosyltransferase</keyword>
<protein>
    <submittedName>
        <fullName evidence="15">Beta-1,4 N-acetylgalactosaminyltransferase 1-like isoform X1</fullName>
    </submittedName>
</protein>
<evidence type="ECO:0000256" key="2">
    <source>
        <dbReference type="ARBA" id="ARBA00006739"/>
    </source>
</evidence>
<evidence type="ECO:0000313" key="14">
    <source>
        <dbReference type="Proteomes" id="UP001318040"/>
    </source>
</evidence>
<dbReference type="PIRSF" id="PIRSF000474">
    <property type="entry name" value="GM2_GD2_synthase"/>
    <property type="match status" value="1"/>
</dbReference>
<dbReference type="SUPFAM" id="SSF53448">
    <property type="entry name" value="Nucleotide-diphospho-sugar transferases"/>
    <property type="match status" value="1"/>
</dbReference>
<evidence type="ECO:0000256" key="7">
    <source>
        <dbReference type="ARBA" id="ARBA00022968"/>
    </source>
</evidence>
<keyword evidence="9" id="KW-0333">Golgi apparatus</keyword>
<accession>A0AAJ7TIH2</accession>
<keyword evidence="14" id="KW-1185">Reference proteome</keyword>
<evidence type="ECO:0000256" key="11">
    <source>
        <dbReference type="ARBA" id="ARBA00023157"/>
    </source>
</evidence>
<evidence type="ECO:0000256" key="5">
    <source>
        <dbReference type="ARBA" id="ARBA00022679"/>
    </source>
</evidence>
<feature type="domain" description="Glycosyltransferase 2-like" evidence="13">
    <location>
        <begin position="329"/>
        <end position="451"/>
    </location>
</feature>
<dbReference type="PANTHER" id="PTHR15046:SF2">
    <property type="entry name" value="BETA-1,4 N-ACETYLGALACTOSAMINYLTRANSFERASE 2"/>
    <property type="match status" value="1"/>
</dbReference>
<evidence type="ECO:0000256" key="9">
    <source>
        <dbReference type="ARBA" id="ARBA00023034"/>
    </source>
</evidence>
<dbReference type="PANTHER" id="PTHR15046">
    <property type="entry name" value="GLYCO_TRANS_2-LIKE DOMAIN-CONTAINING PROTEIN"/>
    <property type="match status" value="1"/>
</dbReference>
<dbReference type="InterPro" id="IPR001173">
    <property type="entry name" value="Glyco_trans_2-like"/>
</dbReference>
<evidence type="ECO:0000256" key="10">
    <source>
        <dbReference type="ARBA" id="ARBA00023136"/>
    </source>
</evidence>
<reference evidence="15" key="1">
    <citation type="submission" date="2025-08" db="UniProtKB">
        <authorList>
            <consortium name="RefSeq"/>
        </authorList>
    </citation>
    <scope>IDENTIFICATION</scope>
    <source>
        <tissue evidence="15">Sperm</tissue>
    </source>
</reference>
<proteinExistence type="inferred from homology"/>
<keyword evidence="5" id="KW-0808">Transferase</keyword>
<keyword evidence="10 12" id="KW-0472">Membrane</keyword>
<dbReference type="InterPro" id="IPR029044">
    <property type="entry name" value="Nucleotide-diphossugar_trans"/>
</dbReference>
<name>A0AAJ7TIH2_PETMA</name>
<comment type="subcellular location">
    <subcellularLocation>
        <location evidence="1">Golgi apparatus membrane</location>
        <topology evidence="1">Single-pass type II membrane protein</topology>
    </subcellularLocation>
</comment>
<evidence type="ECO:0000256" key="3">
    <source>
        <dbReference type="ARBA" id="ARBA00011748"/>
    </source>
</evidence>
<gene>
    <name evidence="15" type="primary">LOC116946880</name>
</gene>
<dbReference type="CDD" id="cd00761">
    <property type="entry name" value="Glyco_tranf_GTA_type"/>
    <property type="match status" value="1"/>
</dbReference>
<sequence length="580" mass="65025">MGETDMKERVTLTTSVGVCAALQEQLCSCRWSCGSLWNLSLVRKMRLSRRVLFTATLAGLLLYFSPNLHTLWGSRRQLGRPVDVGLASEHDVTSNSAHMSSIAAVLPQLTELHIPYRIKSEMLTLLPSNTCTCESSAPLLPVPGLDRLLPHKQVQQLEAAFEVPLLKDTSRRRQREYLTFMLRHALPVKKVLVAEPNSPLSYPTQGLQVPPLQTILIPGLGLHNGDKEMKKVTLSAKLGVLDTVAEVGEVMAEGLGESRLSLSSSHLENLNLQLRTVTYTNTVYQPGTSEMVQMESGKHRAEIPIVVAHQSLPWLYDPGPDGNISNLVTVVTKTFLRYDKLKGLIASIRRFYPDITIIVADDSEHIEMLREPGVEQYIMPYGKGWFAGRNLAISQVSTKYLLWVDDDFLFSENTKLERMVEVLEKTSLDVVGGAVREVTGFQTTFQHKLEVQAGGPDGYCLHQHRGYYHPLAGLPNCVLTDGVVNFFMAHTRNVRRVGFDPQLNRVAHTEFFIDGLGELRVGSCSDISVNHASKIKLPWTRGDSDRKYNEFRYASDADGVLKRMLRSLYFKNRLKCYSKD</sequence>
<dbReference type="GO" id="GO:0006047">
    <property type="term" value="P:UDP-N-acetylglucosamine metabolic process"/>
    <property type="evidence" value="ECO:0007669"/>
    <property type="project" value="TreeGrafter"/>
</dbReference>
<feature type="transmembrane region" description="Helical" evidence="12">
    <location>
        <begin position="51"/>
        <end position="72"/>
    </location>
</feature>
<evidence type="ECO:0000259" key="13">
    <source>
        <dbReference type="Pfam" id="PF00535"/>
    </source>
</evidence>
<dbReference type="KEGG" id="pmrn:116946880"/>
<dbReference type="RefSeq" id="XP_032818009.1">
    <property type="nucleotide sequence ID" value="XM_032962118.1"/>
</dbReference>
<comment type="subunit">
    <text evidence="3">Homodimer; disulfide-linked.</text>
</comment>
<evidence type="ECO:0000256" key="6">
    <source>
        <dbReference type="ARBA" id="ARBA00022692"/>
    </source>
</evidence>
<dbReference type="GO" id="GO:0000139">
    <property type="term" value="C:Golgi membrane"/>
    <property type="evidence" value="ECO:0007669"/>
    <property type="project" value="UniProtKB-SubCell"/>
</dbReference>
<dbReference type="InterPro" id="IPR011143">
    <property type="entry name" value="GM2_synthase"/>
</dbReference>
<comment type="similarity">
    <text evidence="2">Belongs to the glycosyltransferase 2 family.</text>
</comment>
<dbReference type="GeneID" id="116946880"/>
<keyword evidence="11" id="KW-1015">Disulfide bond</keyword>
<organism evidence="14 15">
    <name type="scientific">Petromyzon marinus</name>
    <name type="common">Sea lamprey</name>
    <dbReference type="NCBI Taxonomy" id="7757"/>
    <lineage>
        <taxon>Eukaryota</taxon>
        <taxon>Metazoa</taxon>
        <taxon>Chordata</taxon>
        <taxon>Craniata</taxon>
        <taxon>Vertebrata</taxon>
        <taxon>Cyclostomata</taxon>
        <taxon>Hyperoartia</taxon>
        <taxon>Petromyzontiformes</taxon>
        <taxon>Petromyzontidae</taxon>
        <taxon>Petromyzon</taxon>
    </lineage>
</organism>
<evidence type="ECO:0000256" key="12">
    <source>
        <dbReference type="SAM" id="Phobius"/>
    </source>
</evidence>